<dbReference type="SUPFAM" id="SSF51735">
    <property type="entry name" value="NAD(P)-binding Rossmann-fold domains"/>
    <property type="match status" value="1"/>
</dbReference>
<dbReference type="PANTHER" id="PTHR43899">
    <property type="entry name" value="RH59310P"/>
    <property type="match status" value="1"/>
</dbReference>
<dbReference type="Proteomes" id="UP000266272">
    <property type="component" value="Unassembled WGS sequence"/>
</dbReference>
<dbReference type="GO" id="GO:0016491">
    <property type="term" value="F:oxidoreductase activity"/>
    <property type="evidence" value="ECO:0007669"/>
    <property type="project" value="UniProtKB-KW"/>
</dbReference>
<dbReference type="PANTHER" id="PTHR43899:SF13">
    <property type="entry name" value="RH59310P"/>
    <property type="match status" value="1"/>
</dbReference>
<evidence type="ECO:0000256" key="3">
    <source>
        <dbReference type="ARBA" id="ARBA00022857"/>
    </source>
</evidence>
<accession>A0A395NFL6</accession>
<evidence type="ECO:0000256" key="6">
    <source>
        <dbReference type="SAM" id="Phobius"/>
    </source>
</evidence>
<evidence type="ECO:0000313" key="7">
    <source>
        <dbReference type="EMBL" id="RFU74916.1"/>
    </source>
</evidence>
<proteinExistence type="inferred from homology"/>
<comment type="similarity">
    <text evidence="2 5">Belongs to the short-chain dehydrogenases/reductases (SDR) family.</text>
</comment>
<keyword evidence="3" id="KW-0521">NADP</keyword>
<dbReference type="PRINTS" id="PR00080">
    <property type="entry name" value="SDRFAMILY"/>
</dbReference>
<sequence>MLQFFNIITVIGAIYTAALVIKAVRSIQVYFLPSNLQRYAHISADGLSPWALVTGSSDGIGYAFAKELALRGFNIVLHGRNKTKLNVVRSKLQKKHPKTLFRILVADASTVQCVNCLRAGKNQPQQSLSFNAIKDELADLHLTVLVNNAGGGTKDPVYLPLGDSSEHRITENVSVNALFPLHLTRVLLPHLARSSPALVMNVSSMADTGFPLIASYSASKGFLMTLTRAIRLEVALLGQADIECLGIRVGNVTAVSHNKEPPSLFTPTADIMARAALDRAGHGHTVTIGYWAHALQQATITCMPAFIVDKIMINAICERRDIELKSN</sequence>
<dbReference type="AlphaFoldDB" id="A0A395NFL6"/>
<name>A0A395NFL6_TRIAR</name>
<dbReference type="PIRSF" id="PIRSF000126">
    <property type="entry name" value="11-beta-HSD1"/>
    <property type="match status" value="1"/>
</dbReference>
<dbReference type="GO" id="GO:0005783">
    <property type="term" value="C:endoplasmic reticulum"/>
    <property type="evidence" value="ECO:0007669"/>
    <property type="project" value="UniProtKB-SubCell"/>
</dbReference>
<evidence type="ECO:0000313" key="8">
    <source>
        <dbReference type="Proteomes" id="UP000266272"/>
    </source>
</evidence>
<organism evidence="7 8">
    <name type="scientific">Trichoderma arundinaceum</name>
    <dbReference type="NCBI Taxonomy" id="490622"/>
    <lineage>
        <taxon>Eukaryota</taxon>
        <taxon>Fungi</taxon>
        <taxon>Dikarya</taxon>
        <taxon>Ascomycota</taxon>
        <taxon>Pezizomycotina</taxon>
        <taxon>Sordariomycetes</taxon>
        <taxon>Hypocreomycetidae</taxon>
        <taxon>Hypocreales</taxon>
        <taxon>Hypocreaceae</taxon>
        <taxon>Trichoderma</taxon>
    </lineage>
</organism>
<dbReference type="InterPro" id="IPR020904">
    <property type="entry name" value="Sc_DH/Rdtase_CS"/>
</dbReference>
<evidence type="ECO:0000256" key="4">
    <source>
        <dbReference type="ARBA" id="ARBA00023002"/>
    </source>
</evidence>
<dbReference type="EMBL" id="PXOA01000489">
    <property type="protein sequence ID" value="RFU74916.1"/>
    <property type="molecule type" value="Genomic_DNA"/>
</dbReference>
<keyword evidence="6" id="KW-0812">Transmembrane</keyword>
<reference evidence="7 8" key="1">
    <citation type="journal article" date="2018" name="PLoS Pathog.">
        <title>Evolution of structural diversity of trichothecenes, a family of toxins produced by plant pathogenic and entomopathogenic fungi.</title>
        <authorList>
            <person name="Proctor R.H."/>
            <person name="McCormick S.P."/>
            <person name="Kim H.S."/>
            <person name="Cardoza R.E."/>
            <person name="Stanley A.M."/>
            <person name="Lindo L."/>
            <person name="Kelly A."/>
            <person name="Brown D.W."/>
            <person name="Lee T."/>
            <person name="Vaughan M.M."/>
            <person name="Alexander N.J."/>
            <person name="Busman M."/>
            <person name="Gutierrez S."/>
        </authorList>
    </citation>
    <scope>NUCLEOTIDE SEQUENCE [LARGE SCALE GENOMIC DNA]</scope>
    <source>
        <strain evidence="7 8">IBT 40837</strain>
    </source>
</reference>
<gene>
    <name evidence="7" type="ORF">TARUN_7334</name>
</gene>
<dbReference type="PROSITE" id="PS00061">
    <property type="entry name" value="ADH_SHORT"/>
    <property type="match status" value="1"/>
</dbReference>
<evidence type="ECO:0000256" key="5">
    <source>
        <dbReference type="RuleBase" id="RU000363"/>
    </source>
</evidence>
<dbReference type="InterPro" id="IPR036291">
    <property type="entry name" value="NAD(P)-bd_dom_sf"/>
</dbReference>
<comment type="subcellular location">
    <subcellularLocation>
        <location evidence="1">Endoplasmic reticulum</location>
    </subcellularLocation>
</comment>
<dbReference type="InterPro" id="IPR002347">
    <property type="entry name" value="SDR_fam"/>
</dbReference>
<comment type="caution">
    <text evidence="7">The sequence shown here is derived from an EMBL/GenBank/DDBJ whole genome shotgun (WGS) entry which is preliminary data.</text>
</comment>
<evidence type="ECO:0000256" key="1">
    <source>
        <dbReference type="ARBA" id="ARBA00004240"/>
    </source>
</evidence>
<protein>
    <submittedName>
        <fullName evidence="7">Short chain dehydrogenase</fullName>
    </submittedName>
</protein>
<dbReference type="InterPro" id="IPR051019">
    <property type="entry name" value="VLCFA-Steroid_DH"/>
</dbReference>
<dbReference type="OrthoDB" id="47007at2759"/>
<keyword evidence="6" id="KW-1133">Transmembrane helix</keyword>
<dbReference type="Gene3D" id="3.40.50.720">
    <property type="entry name" value="NAD(P)-binding Rossmann-like Domain"/>
    <property type="match status" value="1"/>
</dbReference>
<keyword evidence="6" id="KW-0472">Membrane</keyword>
<dbReference type="PRINTS" id="PR00081">
    <property type="entry name" value="GDHRDH"/>
</dbReference>
<evidence type="ECO:0000256" key="2">
    <source>
        <dbReference type="ARBA" id="ARBA00006484"/>
    </source>
</evidence>
<dbReference type="Pfam" id="PF00106">
    <property type="entry name" value="adh_short"/>
    <property type="match status" value="1"/>
</dbReference>
<keyword evidence="4" id="KW-0560">Oxidoreductase</keyword>
<keyword evidence="8" id="KW-1185">Reference proteome</keyword>
<feature type="transmembrane region" description="Helical" evidence="6">
    <location>
        <begin position="6"/>
        <end position="24"/>
    </location>
</feature>
<dbReference type="STRING" id="490622.A0A395NFL6"/>